<dbReference type="STRING" id="913024.SAMN05421741_106135"/>
<organism evidence="2 3">
    <name type="scientific">Paenimyroides ummariense</name>
    <dbReference type="NCBI Taxonomy" id="913024"/>
    <lineage>
        <taxon>Bacteria</taxon>
        <taxon>Pseudomonadati</taxon>
        <taxon>Bacteroidota</taxon>
        <taxon>Flavobacteriia</taxon>
        <taxon>Flavobacteriales</taxon>
        <taxon>Flavobacteriaceae</taxon>
        <taxon>Paenimyroides</taxon>
    </lineage>
</organism>
<gene>
    <name evidence="2" type="ORF">SAMN05421741_106135</name>
</gene>
<dbReference type="GO" id="GO:0004197">
    <property type="term" value="F:cysteine-type endopeptidase activity"/>
    <property type="evidence" value="ECO:0007669"/>
    <property type="project" value="InterPro"/>
</dbReference>
<proteinExistence type="predicted"/>
<feature type="domain" description="Caspase family p10" evidence="1">
    <location>
        <begin position="84"/>
        <end position="121"/>
    </location>
</feature>
<protein>
    <recommendedName>
        <fullName evidence="1">Caspase family p10 domain-containing protein</fullName>
    </recommendedName>
</protein>
<keyword evidence="3" id="KW-1185">Reference proteome</keyword>
<dbReference type="OrthoDB" id="9779797at2"/>
<accession>A0A1I4ZMQ7</accession>
<evidence type="ECO:0000259" key="1">
    <source>
        <dbReference type="PROSITE" id="PS50207"/>
    </source>
</evidence>
<dbReference type="InterPro" id="IPR002138">
    <property type="entry name" value="Pept_C14_p10"/>
</dbReference>
<dbReference type="GO" id="GO:0006508">
    <property type="term" value="P:proteolysis"/>
    <property type="evidence" value="ECO:0007669"/>
    <property type="project" value="InterPro"/>
</dbReference>
<evidence type="ECO:0000313" key="3">
    <source>
        <dbReference type="Proteomes" id="UP000199036"/>
    </source>
</evidence>
<name>A0A1I4ZMQ7_9FLAO</name>
<dbReference type="Proteomes" id="UP000199036">
    <property type="component" value="Unassembled WGS sequence"/>
</dbReference>
<dbReference type="EMBL" id="FOVI01000006">
    <property type="protein sequence ID" value="SFN51551.1"/>
    <property type="molecule type" value="Genomic_DNA"/>
</dbReference>
<dbReference type="RefSeq" id="WP_091520988.1">
    <property type="nucleotide sequence ID" value="NZ_FOVI01000006.1"/>
</dbReference>
<dbReference type="PROSITE" id="PS51257">
    <property type="entry name" value="PROKAR_LIPOPROTEIN"/>
    <property type="match status" value="1"/>
</dbReference>
<evidence type="ECO:0000313" key="2">
    <source>
        <dbReference type="EMBL" id="SFN51551.1"/>
    </source>
</evidence>
<dbReference type="Pfam" id="PF11199">
    <property type="entry name" value="DUF2891"/>
    <property type="match status" value="1"/>
</dbReference>
<dbReference type="AlphaFoldDB" id="A0A1I4ZMQ7"/>
<reference evidence="3" key="1">
    <citation type="submission" date="2016-10" db="EMBL/GenBank/DDBJ databases">
        <authorList>
            <person name="Varghese N."/>
            <person name="Submissions S."/>
        </authorList>
    </citation>
    <scope>NUCLEOTIDE SEQUENCE [LARGE SCALE GENOMIC DNA]</scope>
    <source>
        <strain evidence="3">DS-12</strain>
    </source>
</reference>
<sequence>MKQLFSSLFICAFLMLSCKKNTPETTIQPEQNQKTLKLELAEAQKIIALPLHCLEVEYPNKLGQVLKSSDELKSPKQLRPIFYGCFDWHSSAHGYWSIVKLVKQFPELYKDKTIDQLLTKVFTDENVSIEKSFFDQPHNKTFERTYGWAWFFKLQEELYTWKDNPKAQQWYKTLQPLENVFVERYLEYLPKLNYPIRTGTHDNTAFGMALSLEYAQTVGNTKLKDAITAKAKELYTNDADCPITYEPSGHDFLSPCLQEAWLMSKVLPQTDYKAWLQKFLPQLFDKKFDLEVGKVSDRTDGHLVHLDGLNFSRATCLFQITKVLPELNHLKPIAEKHFNTAFPNISNDDYMGSHWLGSFALQALEEQ</sequence>
<dbReference type="InterPro" id="IPR021365">
    <property type="entry name" value="DUF2891"/>
</dbReference>
<dbReference type="PROSITE" id="PS50207">
    <property type="entry name" value="CASPASE_P10"/>
    <property type="match status" value="1"/>
</dbReference>